<dbReference type="EMBL" id="JAKUCV010001365">
    <property type="protein sequence ID" value="KAJ4846689.1"/>
    <property type="molecule type" value="Genomic_DNA"/>
</dbReference>
<keyword evidence="2" id="KW-1185">Reference proteome</keyword>
<evidence type="ECO:0000313" key="1">
    <source>
        <dbReference type="EMBL" id="KAJ4846689.1"/>
    </source>
</evidence>
<accession>A0A9Q0JM60</accession>
<organism evidence="1 2">
    <name type="scientific">Turnera subulata</name>
    <dbReference type="NCBI Taxonomy" id="218843"/>
    <lineage>
        <taxon>Eukaryota</taxon>
        <taxon>Viridiplantae</taxon>
        <taxon>Streptophyta</taxon>
        <taxon>Embryophyta</taxon>
        <taxon>Tracheophyta</taxon>
        <taxon>Spermatophyta</taxon>
        <taxon>Magnoliopsida</taxon>
        <taxon>eudicotyledons</taxon>
        <taxon>Gunneridae</taxon>
        <taxon>Pentapetalae</taxon>
        <taxon>rosids</taxon>
        <taxon>fabids</taxon>
        <taxon>Malpighiales</taxon>
        <taxon>Passifloraceae</taxon>
        <taxon>Turnera</taxon>
    </lineage>
</organism>
<dbReference type="AlphaFoldDB" id="A0A9Q0JM60"/>
<name>A0A9Q0JM60_9ROSI</name>
<proteinExistence type="predicted"/>
<comment type="caution">
    <text evidence="1">The sequence shown here is derived from an EMBL/GenBank/DDBJ whole genome shotgun (WGS) entry which is preliminary data.</text>
</comment>
<dbReference type="Proteomes" id="UP001141552">
    <property type="component" value="Unassembled WGS sequence"/>
</dbReference>
<reference evidence="1" key="2">
    <citation type="journal article" date="2023" name="Plants (Basel)">
        <title>Annotation of the Turnera subulata (Passifloraceae) Draft Genome Reveals the S-Locus Evolved after the Divergence of Turneroideae from Passifloroideae in a Stepwise Manner.</title>
        <authorList>
            <person name="Henning P.M."/>
            <person name="Roalson E.H."/>
            <person name="Mir W."/>
            <person name="McCubbin A.G."/>
            <person name="Shore J.S."/>
        </authorList>
    </citation>
    <scope>NUCLEOTIDE SEQUENCE</scope>
    <source>
        <strain evidence="1">F60SS</strain>
    </source>
</reference>
<feature type="non-terminal residue" evidence="1">
    <location>
        <position position="1"/>
    </location>
</feature>
<dbReference type="OrthoDB" id="267397at2759"/>
<sequence>IVSAVLGSLGFSNIGTGNDGVEVARERGQQRMTAASGIVDTLQPEQARMRGHLTDPKATFGLPTGVSMGAPHPPLGRATMTARLGQAPVRSFPGFSHGILSFLLSGTD</sequence>
<reference evidence="1" key="1">
    <citation type="submission" date="2022-02" db="EMBL/GenBank/DDBJ databases">
        <authorList>
            <person name="Henning P.M."/>
            <person name="McCubbin A.G."/>
            <person name="Shore J.S."/>
        </authorList>
    </citation>
    <scope>NUCLEOTIDE SEQUENCE</scope>
    <source>
        <strain evidence="1">F60SS</strain>
        <tissue evidence="1">Leaves</tissue>
    </source>
</reference>
<gene>
    <name evidence="1" type="ORF">Tsubulata_027174</name>
</gene>
<evidence type="ECO:0000313" key="2">
    <source>
        <dbReference type="Proteomes" id="UP001141552"/>
    </source>
</evidence>
<protein>
    <submittedName>
        <fullName evidence="1">Uncharacterized protein</fullName>
    </submittedName>
</protein>